<dbReference type="EMBL" id="CM056816">
    <property type="protein sequence ID" value="KAJ8634182.1"/>
    <property type="molecule type" value="Genomic_DNA"/>
</dbReference>
<name>A0ACC2LL44_PERAE</name>
<proteinExistence type="predicted"/>
<protein>
    <submittedName>
        <fullName evidence="1">Uncharacterized protein</fullName>
    </submittedName>
</protein>
<accession>A0ACC2LL44</accession>
<keyword evidence="2" id="KW-1185">Reference proteome</keyword>
<evidence type="ECO:0000313" key="2">
    <source>
        <dbReference type="Proteomes" id="UP001234297"/>
    </source>
</evidence>
<organism evidence="1 2">
    <name type="scientific">Persea americana</name>
    <name type="common">Avocado</name>
    <dbReference type="NCBI Taxonomy" id="3435"/>
    <lineage>
        <taxon>Eukaryota</taxon>
        <taxon>Viridiplantae</taxon>
        <taxon>Streptophyta</taxon>
        <taxon>Embryophyta</taxon>
        <taxon>Tracheophyta</taxon>
        <taxon>Spermatophyta</taxon>
        <taxon>Magnoliopsida</taxon>
        <taxon>Magnoliidae</taxon>
        <taxon>Laurales</taxon>
        <taxon>Lauraceae</taxon>
        <taxon>Persea</taxon>
    </lineage>
</organism>
<gene>
    <name evidence="1" type="ORF">MRB53_027518</name>
</gene>
<reference evidence="1 2" key="1">
    <citation type="journal article" date="2022" name="Hortic Res">
        <title>A haplotype resolved chromosomal level avocado genome allows analysis of novel avocado genes.</title>
        <authorList>
            <person name="Nath O."/>
            <person name="Fletcher S.J."/>
            <person name="Hayward A."/>
            <person name="Shaw L.M."/>
            <person name="Masouleh A.K."/>
            <person name="Furtado A."/>
            <person name="Henry R.J."/>
            <person name="Mitter N."/>
        </authorList>
    </citation>
    <scope>NUCLEOTIDE SEQUENCE [LARGE SCALE GENOMIC DNA]</scope>
    <source>
        <strain evidence="2">cv. Hass</strain>
    </source>
</reference>
<evidence type="ECO:0000313" key="1">
    <source>
        <dbReference type="EMBL" id="KAJ8634182.1"/>
    </source>
</evidence>
<sequence length="78" mass="8584">MGEKLVLSFNRAQPSSASVGFHVNEEFVVPPIKTVKANRGGGDLGSNGTEENVDLRAARYISYVQERFRLERADAKVC</sequence>
<comment type="caution">
    <text evidence="1">The sequence shown here is derived from an EMBL/GenBank/DDBJ whole genome shotgun (WGS) entry which is preliminary data.</text>
</comment>
<dbReference type="Proteomes" id="UP001234297">
    <property type="component" value="Chromosome 8"/>
</dbReference>